<feature type="compositionally biased region" description="Pro residues" evidence="1">
    <location>
        <begin position="43"/>
        <end position="55"/>
    </location>
</feature>
<keyword evidence="4" id="KW-1185">Reference proteome</keyword>
<evidence type="ECO:0000256" key="1">
    <source>
        <dbReference type="SAM" id="MobiDB-lite"/>
    </source>
</evidence>
<sequence length="684" mass="76621">MGQVEEAAEDLPEEPTQDQEASETEEQYDDGSRPGSPLEEDPVPVPSRSPVPGPSTPAAAAPTPTPIGKRRRPQPRAEPTAVEQAILFALKERPVPPPTATREFSHIEYYLLSLAPSLERLSFYDLESDSGENTDSEPDTALPPPAKRRLTPPSGTALTAGRAAAARGEHRGAADTAVRRQDVGDQVWIGAPAPESGPEEMGKDGSVWLSVPLGTGRGRRPSQNILREIAGPTAFARHGIHDLESAFLCLMDPLLLQHIRDCTVAEARRSGIQWYLSIPELKAFIALLYVRGSFNKNLEMESLWSDEWGLPFFRSTMPRRRYRQIMRFLRFDRREERQARLASDKFALITDVWRDFVTNSIRCYRPGENVTVDEQLYPTKARCRFTQYMANKPDKFGIKFWMAADVDSKYFLNGIPYLGKDAARPAGQRLGERVVLNLMEPFMDKGRNVTTDNFFTSLSLAKCLLARNTSLVGTMNAARRELPPSAKQRAELHSTKVLKHERATLTLYQAKRKKSVSILSTLHQTVLTGTEGKRKPETITFYNTTKVGVDSLDQMARLYSTKGATRRWPVAVFCNILDLAAINAWVLYRQCTGANIARRAFILELAKELRREHMLAKAAPPATVQRPLLPLPYVPHPQVPERRRQCQINAHCKQNKTTVVCSGCKRPVCGKCVVQLEPRCLKCV</sequence>
<feature type="compositionally biased region" description="Basic and acidic residues" evidence="1">
    <location>
        <begin position="167"/>
        <end position="183"/>
    </location>
</feature>
<dbReference type="InterPro" id="IPR029526">
    <property type="entry name" value="PGBD"/>
</dbReference>
<dbReference type="PANTHER" id="PTHR46599:SF6">
    <property type="entry name" value="DUAL SPECIFICITY PHOSPHATASE 26"/>
    <property type="match status" value="1"/>
</dbReference>
<evidence type="ECO:0000259" key="2">
    <source>
        <dbReference type="Pfam" id="PF13843"/>
    </source>
</evidence>
<evidence type="ECO:0000313" key="3">
    <source>
        <dbReference type="EMBL" id="CAL1588046.1"/>
    </source>
</evidence>
<feature type="compositionally biased region" description="Acidic residues" evidence="1">
    <location>
        <begin position="128"/>
        <end position="138"/>
    </location>
</feature>
<reference evidence="3 4" key="1">
    <citation type="submission" date="2024-04" db="EMBL/GenBank/DDBJ databases">
        <authorList>
            <person name="Waldvogel A.-M."/>
            <person name="Schoenle A."/>
        </authorList>
    </citation>
    <scope>NUCLEOTIDE SEQUENCE [LARGE SCALE GENOMIC DNA]</scope>
</reference>
<feature type="compositionally biased region" description="Acidic residues" evidence="1">
    <location>
        <begin position="1"/>
        <end position="29"/>
    </location>
</feature>
<protein>
    <recommendedName>
        <fullName evidence="2">PiggyBac transposable element-derived protein domain-containing protein</fullName>
    </recommendedName>
</protein>
<dbReference type="Proteomes" id="UP001497482">
    <property type="component" value="Chromosome 18"/>
</dbReference>
<feature type="region of interest" description="Disordered" evidence="1">
    <location>
        <begin position="1"/>
        <end position="83"/>
    </location>
</feature>
<accession>A0AAV2KDS2</accession>
<dbReference type="EMBL" id="OZ035840">
    <property type="protein sequence ID" value="CAL1588046.1"/>
    <property type="molecule type" value="Genomic_DNA"/>
</dbReference>
<dbReference type="PANTHER" id="PTHR46599">
    <property type="entry name" value="PIGGYBAC TRANSPOSABLE ELEMENT-DERIVED PROTEIN 4"/>
    <property type="match status" value="1"/>
</dbReference>
<feature type="domain" description="PiggyBac transposable element-derived protein" evidence="2">
    <location>
        <begin position="246"/>
        <end position="585"/>
    </location>
</feature>
<proteinExistence type="predicted"/>
<gene>
    <name evidence="3" type="ORF">KC01_LOCUS17923</name>
</gene>
<dbReference type="Pfam" id="PF13843">
    <property type="entry name" value="DDE_Tnp_1_7"/>
    <property type="match status" value="1"/>
</dbReference>
<name>A0AAV2KDS2_KNICA</name>
<feature type="region of interest" description="Disordered" evidence="1">
    <location>
        <begin position="128"/>
        <end position="207"/>
    </location>
</feature>
<evidence type="ECO:0000313" key="4">
    <source>
        <dbReference type="Proteomes" id="UP001497482"/>
    </source>
</evidence>
<dbReference type="AlphaFoldDB" id="A0AAV2KDS2"/>
<organism evidence="3 4">
    <name type="scientific">Knipowitschia caucasica</name>
    <name type="common">Caucasian dwarf goby</name>
    <name type="synonym">Pomatoschistus caucasicus</name>
    <dbReference type="NCBI Taxonomy" id="637954"/>
    <lineage>
        <taxon>Eukaryota</taxon>
        <taxon>Metazoa</taxon>
        <taxon>Chordata</taxon>
        <taxon>Craniata</taxon>
        <taxon>Vertebrata</taxon>
        <taxon>Euteleostomi</taxon>
        <taxon>Actinopterygii</taxon>
        <taxon>Neopterygii</taxon>
        <taxon>Teleostei</taxon>
        <taxon>Neoteleostei</taxon>
        <taxon>Acanthomorphata</taxon>
        <taxon>Gobiaria</taxon>
        <taxon>Gobiiformes</taxon>
        <taxon>Gobioidei</taxon>
        <taxon>Gobiidae</taxon>
        <taxon>Gobiinae</taxon>
        <taxon>Knipowitschia</taxon>
    </lineage>
</organism>